<proteinExistence type="predicted"/>
<dbReference type="Pfam" id="PF25545">
    <property type="entry name" value="DUF7924"/>
    <property type="match status" value="1"/>
</dbReference>
<dbReference type="OrthoDB" id="4437257at2759"/>
<sequence>MLASKQSVFLHQSNGDKIDDDYRLQRVLGYIDSISFVSWPDTEVATPLSCPSLSQLSDMDASVCSTATSTKSKNLSYLDGAAYKSALDSRNVAVGPVIPTSYNQPEFLNEMAASVSIPKELESSLGHAMAVRDSAPNETTYYLVMPFFITEWLVEMSQLRFALSIQWKTGPLESLGEETRPLSMPKPDLTIGFNWRSLFEGQCHPPQSARPQYAFPIPGDFETALPFFALEAKSDSSEQARIQNLHTAALMLRTLRLFFQKSHGSTHEFDAKVRVLTATMTRNHVNVYGHWTQCDSTNSTFWYEHFLMSSWTLSGSKEDFYRVRKDFNEVKDIPAQGISLIQLALFTEQHEPDDTKFSQFVYERDFVPSIVTGKQEDGPQKLIAVQPKDSEAVKKFNSTQ</sequence>
<comment type="caution">
    <text evidence="2">The sequence shown here is derived from an EMBL/GenBank/DDBJ whole genome shotgun (WGS) entry which is preliminary data.</text>
</comment>
<name>A0A5M9MKZ5_9EURO</name>
<reference evidence="2 3" key="1">
    <citation type="submission" date="2019-08" db="EMBL/GenBank/DDBJ databases">
        <title>The genome sequence of a newly discovered highly antifungal drug resistant Aspergillus species, Aspergillus tanneri NIH 1004.</title>
        <authorList>
            <person name="Mounaud S."/>
            <person name="Singh I."/>
            <person name="Joardar V."/>
            <person name="Pakala S."/>
            <person name="Pakala S."/>
            <person name="Venepally P."/>
            <person name="Chung J.K."/>
            <person name="Losada L."/>
            <person name="Nierman W.C."/>
        </authorList>
    </citation>
    <scope>NUCLEOTIDE SEQUENCE [LARGE SCALE GENOMIC DNA]</scope>
    <source>
        <strain evidence="2 3">NIH1004</strain>
    </source>
</reference>
<gene>
    <name evidence="2" type="ORF">ATNIH1004_006379</name>
</gene>
<dbReference type="InterPro" id="IPR057684">
    <property type="entry name" value="DUF7924"/>
</dbReference>
<evidence type="ECO:0000313" key="2">
    <source>
        <dbReference type="EMBL" id="KAA8647685.1"/>
    </source>
</evidence>
<organism evidence="2 3">
    <name type="scientific">Aspergillus tanneri</name>
    <dbReference type="NCBI Taxonomy" id="1220188"/>
    <lineage>
        <taxon>Eukaryota</taxon>
        <taxon>Fungi</taxon>
        <taxon>Dikarya</taxon>
        <taxon>Ascomycota</taxon>
        <taxon>Pezizomycotina</taxon>
        <taxon>Eurotiomycetes</taxon>
        <taxon>Eurotiomycetidae</taxon>
        <taxon>Eurotiales</taxon>
        <taxon>Aspergillaceae</taxon>
        <taxon>Aspergillus</taxon>
        <taxon>Aspergillus subgen. Circumdati</taxon>
    </lineage>
</organism>
<evidence type="ECO:0000259" key="1">
    <source>
        <dbReference type="Pfam" id="PF25545"/>
    </source>
</evidence>
<dbReference type="GeneID" id="54329081"/>
<dbReference type="Proteomes" id="UP000324241">
    <property type="component" value="Unassembled WGS sequence"/>
</dbReference>
<dbReference type="EMBL" id="QUQM01000004">
    <property type="protein sequence ID" value="KAA8647685.1"/>
    <property type="molecule type" value="Genomic_DNA"/>
</dbReference>
<feature type="domain" description="DUF7924" evidence="1">
    <location>
        <begin position="182"/>
        <end position="320"/>
    </location>
</feature>
<protein>
    <recommendedName>
        <fullName evidence="1">DUF7924 domain-containing protein</fullName>
    </recommendedName>
</protein>
<dbReference type="VEuPathDB" id="FungiDB:EYZ11_010145"/>
<evidence type="ECO:0000313" key="3">
    <source>
        <dbReference type="Proteomes" id="UP000324241"/>
    </source>
</evidence>
<dbReference type="AlphaFoldDB" id="A0A5M9MKZ5"/>
<dbReference type="RefSeq" id="XP_033427046.1">
    <property type="nucleotide sequence ID" value="XM_033571014.1"/>
</dbReference>
<accession>A0A5M9MKZ5</accession>
<dbReference type="VEuPathDB" id="FungiDB:EYZ11_010138"/>